<evidence type="ECO:0000256" key="6">
    <source>
        <dbReference type="ARBA" id="ARBA00031828"/>
    </source>
</evidence>
<comment type="similarity">
    <text evidence="7">Belongs to the gmhB family.</text>
</comment>
<dbReference type="OrthoDB" id="9813880at2"/>
<dbReference type="GO" id="GO:0005975">
    <property type="term" value="P:carbohydrate metabolic process"/>
    <property type="evidence" value="ECO:0007669"/>
    <property type="project" value="InterPro"/>
</dbReference>
<keyword evidence="2 7" id="KW-0963">Cytoplasm</keyword>
<dbReference type="NCBIfam" id="TIGR01662">
    <property type="entry name" value="HAD-SF-IIIA"/>
    <property type="match status" value="1"/>
</dbReference>
<evidence type="ECO:0000256" key="9">
    <source>
        <dbReference type="PIRSR" id="PIRSR004682-3"/>
    </source>
</evidence>
<feature type="binding site" evidence="10">
    <location>
        <position position="17"/>
    </location>
    <ligand>
        <name>Mg(2+)</name>
        <dbReference type="ChEBI" id="CHEBI:18420"/>
    </ligand>
</feature>
<keyword evidence="5 7" id="KW-0119">Carbohydrate metabolism</keyword>
<dbReference type="InterPro" id="IPR004446">
    <property type="entry name" value="Heptose_bisP_phosphatase"/>
</dbReference>
<feature type="binding site" evidence="10">
    <location>
        <position position="15"/>
    </location>
    <ligand>
        <name>Mg(2+)</name>
        <dbReference type="ChEBI" id="CHEBI:18420"/>
    </ligand>
</feature>
<dbReference type="GO" id="GO:0046872">
    <property type="term" value="F:metal ion binding"/>
    <property type="evidence" value="ECO:0007669"/>
    <property type="project" value="UniProtKB-KW"/>
</dbReference>
<dbReference type="InterPro" id="IPR006549">
    <property type="entry name" value="HAD-SF_hydro_IIIA"/>
</dbReference>
<sequence length="187" mass="21211">MKNWQVDGSWTLFLDRDGVINVRIMDDYVKQKDEFILLPGVAKSISKANKLFSYVFVVTNQQGIGKGLMTERNLSDIHDYCSELLDAENGHIDRYYFAPALASDNSDLRKPGSGMALLAKQEFPSIDFHKSIMVGDSDSDIEFGKELGMKTVFIRHDDVSEHKTADLTCDSLESFINLLDYDNKDHF</sequence>
<evidence type="ECO:0000256" key="2">
    <source>
        <dbReference type="ARBA" id="ARBA00022490"/>
    </source>
</evidence>
<feature type="binding site" evidence="10">
    <location>
        <position position="136"/>
    </location>
    <ligand>
        <name>Mg(2+)</name>
        <dbReference type="ChEBI" id="CHEBI:18420"/>
    </ligand>
</feature>
<dbReference type="Gene3D" id="3.40.50.1000">
    <property type="entry name" value="HAD superfamily/HAD-like"/>
    <property type="match status" value="1"/>
</dbReference>
<proteinExistence type="inferred from homology"/>
<feature type="active site" description="Nucleophile" evidence="8">
    <location>
        <position position="15"/>
    </location>
</feature>
<dbReference type="EMBL" id="VLPL01000001">
    <property type="protein sequence ID" value="TSJ48158.1"/>
    <property type="molecule type" value="Genomic_DNA"/>
</dbReference>
<dbReference type="PANTHER" id="PTHR42891:SF1">
    <property type="entry name" value="D-GLYCERO-BETA-D-MANNO-HEPTOSE-1,7-BISPHOSPHATE 7-PHOSPHATASE"/>
    <property type="match status" value="1"/>
</dbReference>
<accession>A0A556N7P5</accession>
<dbReference type="InterPro" id="IPR023214">
    <property type="entry name" value="HAD_sf"/>
</dbReference>
<dbReference type="InterPro" id="IPR036412">
    <property type="entry name" value="HAD-like_sf"/>
</dbReference>
<dbReference type="GO" id="GO:0005737">
    <property type="term" value="C:cytoplasm"/>
    <property type="evidence" value="ECO:0007669"/>
    <property type="project" value="UniProtKB-SubCell"/>
</dbReference>
<feature type="site" description="Contributes to substrate recognition" evidence="9">
    <location>
        <position position="110"/>
    </location>
</feature>
<comment type="subcellular location">
    <subcellularLocation>
        <location evidence="1 7">Cytoplasm</location>
    </subcellularLocation>
</comment>
<dbReference type="EC" id="3.1.3.-" evidence="7"/>
<organism evidence="11 12">
    <name type="scientific">Fluviicola chungangensis</name>
    <dbReference type="NCBI Taxonomy" id="2597671"/>
    <lineage>
        <taxon>Bacteria</taxon>
        <taxon>Pseudomonadati</taxon>
        <taxon>Bacteroidota</taxon>
        <taxon>Flavobacteriia</taxon>
        <taxon>Flavobacteriales</taxon>
        <taxon>Crocinitomicaceae</taxon>
        <taxon>Fluviicola</taxon>
    </lineage>
</organism>
<dbReference type="NCBIfam" id="TIGR01656">
    <property type="entry name" value="Histidinol-ppas"/>
    <property type="match status" value="1"/>
</dbReference>
<keyword evidence="12" id="KW-1185">Reference proteome</keyword>
<gene>
    <name evidence="11" type="ORF">FO442_03205</name>
</gene>
<name>A0A556N7P5_9FLAO</name>
<feature type="site" description="Contributes to substrate recognition" evidence="9">
    <location>
        <position position="109"/>
    </location>
</feature>
<protein>
    <recommendedName>
        <fullName evidence="6 7">D,D-heptose 1,7-bisphosphate phosphatase</fullName>
        <ecNumber evidence="7">3.1.3.-</ecNumber>
    </recommendedName>
</protein>
<keyword evidence="3 10" id="KW-0479">Metal-binding</keyword>
<dbReference type="PANTHER" id="PTHR42891">
    <property type="entry name" value="D-GLYCERO-BETA-D-MANNO-HEPTOSE-1,7-BISPHOSPHATE 7-PHOSPHATASE"/>
    <property type="match status" value="1"/>
</dbReference>
<evidence type="ECO:0000313" key="11">
    <source>
        <dbReference type="EMBL" id="TSJ48158.1"/>
    </source>
</evidence>
<dbReference type="Proteomes" id="UP000316008">
    <property type="component" value="Unassembled WGS sequence"/>
</dbReference>
<reference evidence="11 12" key="1">
    <citation type="submission" date="2019-07" db="EMBL/GenBank/DDBJ databases">
        <authorList>
            <person name="Huq M.A."/>
        </authorList>
    </citation>
    <scope>NUCLEOTIDE SEQUENCE [LARGE SCALE GENOMIC DNA]</scope>
    <source>
        <strain evidence="11 12">MAH-3</strain>
    </source>
</reference>
<evidence type="ECO:0000256" key="10">
    <source>
        <dbReference type="PIRSR" id="PIRSR004682-4"/>
    </source>
</evidence>
<evidence type="ECO:0000256" key="3">
    <source>
        <dbReference type="ARBA" id="ARBA00022723"/>
    </source>
</evidence>
<evidence type="ECO:0000256" key="1">
    <source>
        <dbReference type="ARBA" id="ARBA00004496"/>
    </source>
</evidence>
<keyword evidence="10" id="KW-0460">Magnesium</keyword>
<evidence type="ECO:0000256" key="7">
    <source>
        <dbReference type="PIRNR" id="PIRNR004682"/>
    </source>
</evidence>
<keyword evidence="4 7" id="KW-0378">Hydrolase</keyword>
<dbReference type="PIRSF" id="PIRSF004682">
    <property type="entry name" value="GmhB"/>
    <property type="match status" value="1"/>
</dbReference>
<dbReference type="RefSeq" id="WP_144331693.1">
    <property type="nucleotide sequence ID" value="NZ_VLPL01000001.1"/>
</dbReference>
<evidence type="ECO:0000256" key="8">
    <source>
        <dbReference type="PIRSR" id="PIRSR004682-1"/>
    </source>
</evidence>
<evidence type="ECO:0000256" key="5">
    <source>
        <dbReference type="ARBA" id="ARBA00023277"/>
    </source>
</evidence>
<comment type="cofactor">
    <cofactor evidence="10">
        <name>Mg(2+)</name>
        <dbReference type="ChEBI" id="CHEBI:18420"/>
    </cofactor>
</comment>
<feature type="site" description="Stabilizes the phosphoryl group" evidence="9">
    <location>
        <position position="59"/>
    </location>
</feature>
<dbReference type="SUPFAM" id="SSF56784">
    <property type="entry name" value="HAD-like"/>
    <property type="match status" value="1"/>
</dbReference>
<dbReference type="Pfam" id="PF13242">
    <property type="entry name" value="Hydrolase_like"/>
    <property type="match status" value="1"/>
</dbReference>
<evidence type="ECO:0000313" key="12">
    <source>
        <dbReference type="Proteomes" id="UP000316008"/>
    </source>
</evidence>
<dbReference type="InterPro" id="IPR006543">
    <property type="entry name" value="Histidinol-phos"/>
</dbReference>
<comment type="caution">
    <text evidence="11">The sequence shown here is derived from an EMBL/GenBank/DDBJ whole genome shotgun (WGS) entry which is preliminary data.</text>
</comment>
<dbReference type="AlphaFoldDB" id="A0A556N7P5"/>
<feature type="active site" description="Proton donor" evidence="8">
    <location>
        <position position="17"/>
    </location>
</feature>
<evidence type="ECO:0000256" key="4">
    <source>
        <dbReference type="ARBA" id="ARBA00022801"/>
    </source>
</evidence>
<dbReference type="GO" id="GO:0016791">
    <property type="term" value="F:phosphatase activity"/>
    <property type="evidence" value="ECO:0007669"/>
    <property type="project" value="InterPro"/>
</dbReference>